<proteinExistence type="predicted"/>
<feature type="region of interest" description="Disordered" evidence="1">
    <location>
        <begin position="98"/>
        <end position="147"/>
    </location>
</feature>
<evidence type="ECO:0000313" key="3">
    <source>
        <dbReference type="Proteomes" id="UP000250235"/>
    </source>
</evidence>
<feature type="compositionally biased region" description="Basic and acidic residues" evidence="1">
    <location>
        <begin position="134"/>
        <end position="147"/>
    </location>
</feature>
<organism evidence="2 3">
    <name type="scientific">Dorcoceras hygrometricum</name>
    <dbReference type="NCBI Taxonomy" id="472368"/>
    <lineage>
        <taxon>Eukaryota</taxon>
        <taxon>Viridiplantae</taxon>
        <taxon>Streptophyta</taxon>
        <taxon>Embryophyta</taxon>
        <taxon>Tracheophyta</taxon>
        <taxon>Spermatophyta</taxon>
        <taxon>Magnoliopsida</taxon>
        <taxon>eudicotyledons</taxon>
        <taxon>Gunneridae</taxon>
        <taxon>Pentapetalae</taxon>
        <taxon>asterids</taxon>
        <taxon>lamiids</taxon>
        <taxon>Lamiales</taxon>
        <taxon>Gesneriaceae</taxon>
        <taxon>Didymocarpoideae</taxon>
        <taxon>Trichosporeae</taxon>
        <taxon>Loxocarpinae</taxon>
        <taxon>Dorcoceras</taxon>
    </lineage>
</organism>
<evidence type="ECO:0000256" key="1">
    <source>
        <dbReference type="SAM" id="MobiDB-lite"/>
    </source>
</evidence>
<dbReference type="Proteomes" id="UP000250235">
    <property type="component" value="Unassembled WGS sequence"/>
</dbReference>
<gene>
    <name evidence="2" type="ORF">F511_15023</name>
</gene>
<evidence type="ECO:0000313" key="2">
    <source>
        <dbReference type="EMBL" id="KZV52874.1"/>
    </source>
</evidence>
<name>A0A2Z7D057_9LAMI</name>
<feature type="region of interest" description="Disordered" evidence="1">
    <location>
        <begin position="22"/>
        <end position="47"/>
    </location>
</feature>
<protein>
    <submittedName>
        <fullName evidence="2">Callose synthase 8</fullName>
    </submittedName>
</protein>
<dbReference type="EMBL" id="KQ990605">
    <property type="protein sequence ID" value="KZV52874.1"/>
    <property type="molecule type" value="Genomic_DNA"/>
</dbReference>
<keyword evidence="3" id="KW-1185">Reference proteome</keyword>
<sequence>MPAGQRADAVRSYSAHDSAHYVLTDPSHSSDTTVGAAVDLDSSPGAQRKISKFCTGNGAWIRRISRENWHFNSWRFSFSESGPRLESRLLRQSALENVTNLSRTESPHRGGRNKSNHDSNGRRRAAADGAWEAAAERERERERRGGG</sequence>
<accession>A0A2Z7D057</accession>
<dbReference type="AlphaFoldDB" id="A0A2Z7D057"/>
<reference evidence="2 3" key="1">
    <citation type="journal article" date="2015" name="Proc. Natl. Acad. Sci. U.S.A.">
        <title>The resurrection genome of Boea hygrometrica: A blueprint for survival of dehydration.</title>
        <authorList>
            <person name="Xiao L."/>
            <person name="Yang G."/>
            <person name="Zhang L."/>
            <person name="Yang X."/>
            <person name="Zhao S."/>
            <person name="Ji Z."/>
            <person name="Zhou Q."/>
            <person name="Hu M."/>
            <person name="Wang Y."/>
            <person name="Chen M."/>
            <person name="Xu Y."/>
            <person name="Jin H."/>
            <person name="Xiao X."/>
            <person name="Hu G."/>
            <person name="Bao F."/>
            <person name="Hu Y."/>
            <person name="Wan P."/>
            <person name="Li L."/>
            <person name="Deng X."/>
            <person name="Kuang T."/>
            <person name="Xiang C."/>
            <person name="Zhu J.K."/>
            <person name="Oliver M.J."/>
            <person name="He Y."/>
        </authorList>
    </citation>
    <scope>NUCLEOTIDE SEQUENCE [LARGE SCALE GENOMIC DNA]</scope>
    <source>
        <strain evidence="3">cv. XS01</strain>
    </source>
</reference>